<gene>
    <name evidence="8" type="ORF">MBM_09391</name>
</gene>
<dbReference type="GO" id="GO:0030688">
    <property type="term" value="C:preribosome, small subunit precursor"/>
    <property type="evidence" value="ECO:0007669"/>
    <property type="project" value="TreeGrafter"/>
</dbReference>
<dbReference type="GO" id="GO:0030686">
    <property type="term" value="C:90S preribosome"/>
    <property type="evidence" value="ECO:0007669"/>
    <property type="project" value="TreeGrafter"/>
</dbReference>
<dbReference type="SUPFAM" id="SSF48371">
    <property type="entry name" value="ARM repeat"/>
    <property type="match status" value="1"/>
</dbReference>
<reference evidence="8 9" key="1">
    <citation type="journal article" date="2012" name="BMC Genomics">
        <title>Sequencing the genome of Marssonina brunnea reveals fungus-poplar co-evolution.</title>
        <authorList>
            <person name="Zhu S."/>
            <person name="Cao Y.-Z."/>
            <person name="Jiang C."/>
            <person name="Tan B.-Y."/>
            <person name="Wang Z."/>
            <person name="Feng S."/>
            <person name="Zhang L."/>
            <person name="Su X.-H."/>
            <person name="Brejova B."/>
            <person name="Vinar T."/>
            <person name="Xu M."/>
            <person name="Wang M.-X."/>
            <person name="Zhang S.-G."/>
            <person name="Huang M.-R."/>
            <person name="Wu R."/>
            <person name="Zhou Y."/>
        </authorList>
    </citation>
    <scope>NUCLEOTIDE SEQUENCE [LARGE SCALE GENOMIC DNA]</scope>
    <source>
        <strain evidence="8 9">MB_m1</strain>
    </source>
</reference>
<dbReference type="SMART" id="SM00025">
    <property type="entry name" value="Pumilio"/>
    <property type="match status" value="5"/>
</dbReference>
<dbReference type="eggNOG" id="KOG2188">
    <property type="taxonomic scope" value="Eukaryota"/>
</dbReference>
<keyword evidence="9" id="KW-1185">Reference proteome</keyword>
<dbReference type="HOGENOM" id="CLU_008720_1_1_1"/>
<dbReference type="FunCoup" id="K1WJF7">
    <property type="interactions" value="879"/>
</dbReference>
<dbReference type="PANTHER" id="PTHR13102:SF0">
    <property type="entry name" value="NUCLEOLAR PROTEIN 9"/>
    <property type="match status" value="1"/>
</dbReference>
<name>K1WJF7_MARBU</name>
<organism evidence="8 9">
    <name type="scientific">Marssonina brunnea f. sp. multigermtubi (strain MB_m1)</name>
    <name type="common">Marssonina leaf spot fungus</name>
    <dbReference type="NCBI Taxonomy" id="1072389"/>
    <lineage>
        <taxon>Eukaryota</taxon>
        <taxon>Fungi</taxon>
        <taxon>Dikarya</taxon>
        <taxon>Ascomycota</taxon>
        <taxon>Pezizomycotina</taxon>
        <taxon>Leotiomycetes</taxon>
        <taxon>Helotiales</taxon>
        <taxon>Drepanopezizaceae</taxon>
        <taxon>Drepanopeziza</taxon>
    </lineage>
</organism>
<dbReference type="GO" id="GO:0005730">
    <property type="term" value="C:nucleolus"/>
    <property type="evidence" value="ECO:0007669"/>
    <property type="project" value="UniProtKB-SubCell"/>
</dbReference>
<feature type="compositionally biased region" description="Basic and acidic residues" evidence="7">
    <location>
        <begin position="799"/>
        <end position="812"/>
    </location>
</feature>
<feature type="region of interest" description="Disordered" evidence="7">
    <location>
        <begin position="729"/>
        <end position="838"/>
    </location>
</feature>
<dbReference type="GO" id="GO:0003723">
    <property type="term" value="F:RNA binding"/>
    <property type="evidence" value="ECO:0007669"/>
    <property type="project" value="InterPro"/>
</dbReference>
<accession>K1WJF7</accession>
<evidence type="ECO:0000256" key="3">
    <source>
        <dbReference type="ARBA" id="ARBA00022737"/>
    </source>
</evidence>
<dbReference type="OMA" id="HHLVRNF"/>
<dbReference type="EMBL" id="JH921458">
    <property type="protein sequence ID" value="EKD12357.1"/>
    <property type="molecule type" value="Genomic_DNA"/>
</dbReference>
<evidence type="ECO:0000256" key="7">
    <source>
        <dbReference type="SAM" id="MobiDB-lite"/>
    </source>
</evidence>
<comment type="subcellular location">
    <subcellularLocation>
        <location evidence="1">Nucleus</location>
        <location evidence="1">Nucleolus</location>
    </subcellularLocation>
</comment>
<dbReference type="Proteomes" id="UP000006753">
    <property type="component" value="Unassembled WGS sequence"/>
</dbReference>
<evidence type="ECO:0000313" key="9">
    <source>
        <dbReference type="Proteomes" id="UP000006753"/>
    </source>
</evidence>
<dbReference type="Gene3D" id="1.25.10.10">
    <property type="entry name" value="Leucine-rich Repeat Variant"/>
    <property type="match status" value="2"/>
</dbReference>
<dbReference type="STRING" id="1072389.K1WJF7"/>
<dbReference type="KEGG" id="mbe:MBM_09391"/>
<dbReference type="GO" id="GO:0000447">
    <property type="term" value="P:endonucleolytic cleavage in ITS1 to separate SSU-rRNA from 5.8S rRNA and LSU-rRNA from tricistronic rRNA transcript (SSU-rRNA, 5.8S rRNA, LSU-rRNA)"/>
    <property type="evidence" value="ECO:0007669"/>
    <property type="project" value="TreeGrafter"/>
</dbReference>
<dbReference type="GO" id="GO:0000480">
    <property type="term" value="P:endonucleolytic cleavage in 5'-ETS of tricistronic rRNA transcript (SSU-rRNA, 5.8S rRNA, LSU-rRNA)"/>
    <property type="evidence" value="ECO:0007669"/>
    <property type="project" value="TreeGrafter"/>
</dbReference>
<dbReference type="InParanoid" id="K1WJF7"/>
<evidence type="ECO:0000256" key="6">
    <source>
        <dbReference type="ARBA" id="ARBA00031929"/>
    </source>
</evidence>
<sequence>MPKENKHSRGRREEKKLKRKRDNGEEQPTKSKRQKSQEPAEDVEVGFIGLDDPIMRSHYPNGDDEEEGEDTERPFYGMLEDQEQEYFRRADELLENNDFPSDEERSLFLANVYREAEGKELKIACSQSCSRLMERLILLSTVEQKKRIFEKFKDNYPHLIQHRFASHCCETLFIQSAPIVTEELTADSKKGKKKGVEVEVDAEMKEGKELPSMEDLFLATLDELEGKMTFLLTDRFASHTLRVLLVILSGQALEKASTRTLMQSKKKEKISITGLDTAPTELSLNKRAVPSSFQFAVEKIISDTIATMDTSFIRVLATHPTGNPTLQLLLELELTNPNSKKGINTSEKTIISALLPDDITAEGSESQTFVNGILYDAIGSRLLETICTFAPGKLFKQIYKTVFKDRIAAISRNEISSYVAIKVLTRLSKEDLEEAVTAILPQIEGLVQRNRTVILKTILERCHARGADTEELCKSIAEAYGSDPKTLILKMACIDNIEDIMSPAPPKGGEEASAPPAAMKPSAYQLHGSLLAQCMLSIPGNLARKDAEGKPSPQTLSPESLIQDALLALSADELLALSNYTTTSHIIQSALLPTSSSLTAWDSKTKSKETKTTNNVLFRRKLINNLLFSSAPTDDAQLPPAITLALSSTGSHVLDALLFSTAAPPTLTSPSTPLFSLTDRIGALLLSHEHQLRDSYPGRIVLRNWSLDLFKRRRSDWVKKVKESALLKLQSQPSSLPPPPTAAPAADEEEEGKKQPTISEPGEGKKNRKIKRDQKWAEKKKVMKSAPDVAPRKSAIQLAREKFAAGKMERGGGGHRGKGRDFRTGANSVQAVEKEGEE</sequence>
<protein>
    <recommendedName>
        <fullName evidence="2">Nucleolar protein 9</fullName>
    </recommendedName>
    <alternativeName>
        <fullName evidence="5 6">Pumilio domain-containing protein NOP9</fullName>
    </alternativeName>
</protein>
<proteinExistence type="predicted"/>
<dbReference type="InterPro" id="IPR016024">
    <property type="entry name" value="ARM-type_fold"/>
</dbReference>
<dbReference type="Pfam" id="PF22493">
    <property type="entry name" value="PUF_NOP9"/>
    <property type="match status" value="1"/>
</dbReference>
<dbReference type="GeneID" id="18765326"/>
<dbReference type="InterPro" id="IPR040000">
    <property type="entry name" value="NOP9"/>
</dbReference>
<dbReference type="InterPro" id="IPR001313">
    <property type="entry name" value="Pumilio_RNA-bd_rpt"/>
</dbReference>
<dbReference type="RefSeq" id="XP_007297280.1">
    <property type="nucleotide sequence ID" value="XM_007297218.1"/>
</dbReference>
<evidence type="ECO:0000313" key="8">
    <source>
        <dbReference type="EMBL" id="EKD12357.1"/>
    </source>
</evidence>
<evidence type="ECO:0000256" key="5">
    <source>
        <dbReference type="ARBA" id="ARBA00030932"/>
    </source>
</evidence>
<feature type="compositionally biased region" description="Basic and acidic residues" evidence="7">
    <location>
        <begin position="1"/>
        <end position="29"/>
    </location>
</feature>
<dbReference type="GO" id="GO:0000472">
    <property type="term" value="P:endonucleolytic cleavage to generate mature 5'-end of SSU-rRNA from (SSU-rRNA, 5.8S rRNA, LSU-rRNA)"/>
    <property type="evidence" value="ECO:0007669"/>
    <property type="project" value="TreeGrafter"/>
</dbReference>
<comment type="function">
    <text evidence="4">RNA-binding nucleolar protein required for pre-rRNA processing. Involved in production of 18S rRNA and assembly of small ribosomal subunit.</text>
</comment>
<keyword evidence="3" id="KW-0677">Repeat</keyword>
<dbReference type="AlphaFoldDB" id="K1WJF7"/>
<dbReference type="InterPro" id="IPR011989">
    <property type="entry name" value="ARM-like"/>
</dbReference>
<feature type="region of interest" description="Disordered" evidence="7">
    <location>
        <begin position="1"/>
        <end position="71"/>
    </location>
</feature>
<dbReference type="PANTHER" id="PTHR13102">
    <property type="entry name" value="NUCLEOLAR PROTEIN 9"/>
    <property type="match status" value="1"/>
</dbReference>
<dbReference type="OrthoDB" id="392571at2759"/>
<evidence type="ECO:0000256" key="4">
    <source>
        <dbReference type="ARBA" id="ARBA00024893"/>
    </source>
</evidence>
<evidence type="ECO:0000256" key="1">
    <source>
        <dbReference type="ARBA" id="ARBA00004604"/>
    </source>
</evidence>
<evidence type="ECO:0000256" key="2">
    <source>
        <dbReference type="ARBA" id="ARBA00016427"/>
    </source>
</evidence>
<dbReference type="GO" id="GO:0000056">
    <property type="term" value="P:ribosomal small subunit export from nucleus"/>
    <property type="evidence" value="ECO:0007669"/>
    <property type="project" value="TreeGrafter"/>
</dbReference>